<evidence type="ECO:0000256" key="3">
    <source>
        <dbReference type="SAM" id="Phobius"/>
    </source>
</evidence>
<feature type="region of interest" description="Disordered" evidence="2">
    <location>
        <begin position="1"/>
        <end position="149"/>
    </location>
</feature>
<feature type="transmembrane region" description="Helical" evidence="3">
    <location>
        <begin position="281"/>
        <end position="302"/>
    </location>
</feature>
<keyword evidence="3" id="KW-0472">Membrane</keyword>
<evidence type="ECO:0000256" key="2">
    <source>
        <dbReference type="SAM" id="MobiDB-lite"/>
    </source>
</evidence>
<accession>A0A9P4TDM0</accession>
<proteinExistence type="predicted"/>
<reference evidence="4" key="1">
    <citation type="submission" date="2019-04" db="EMBL/GenBank/DDBJ databases">
        <title>Sequencing of skin fungus with MAO and IRED activity.</title>
        <authorList>
            <person name="Marsaioli A.J."/>
            <person name="Bonatto J.M.C."/>
            <person name="Reis Junior O."/>
        </authorList>
    </citation>
    <scope>NUCLEOTIDE SEQUENCE</scope>
    <source>
        <strain evidence="4">30M1</strain>
    </source>
</reference>
<evidence type="ECO:0000313" key="4">
    <source>
        <dbReference type="EMBL" id="KAF3001887.1"/>
    </source>
</evidence>
<feature type="coiled-coil region" evidence="1">
    <location>
        <begin position="236"/>
        <end position="263"/>
    </location>
</feature>
<keyword evidence="3" id="KW-0812">Transmembrane</keyword>
<feature type="compositionally biased region" description="Low complexity" evidence="2">
    <location>
        <begin position="100"/>
        <end position="114"/>
    </location>
</feature>
<keyword evidence="5" id="KW-1185">Reference proteome</keyword>
<feature type="compositionally biased region" description="Basic and acidic residues" evidence="2">
    <location>
        <begin position="136"/>
        <end position="149"/>
    </location>
</feature>
<comment type="caution">
    <text evidence="4">The sequence shown here is derived from an EMBL/GenBank/DDBJ whole genome shotgun (WGS) entry which is preliminary data.</text>
</comment>
<evidence type="ECO:0000313" key="5">
    <source>
        <dbReference type="Proteomes" id="UP000801428"/>
    </source>
</evidence>
<feature type="compositionally biased region" description="Basic and acidic residues" evidence="2">
    <location>
        <begin position="18"/>
        <end position="36"/>
    </location>
</feature>
<name>A0A9P4TDM0_CURKU</name>
<protein>
    <submittedName>
        <fullName evidence="4">Uncharacterized protein</fullName>
    </submittedName>
</protein>
<dbReference type="AlphaFoldDB" id="A0A9P4TDM0"/>
<gene>
    <name evidence="4" type="ORF">E8E13_005801</name>
</gene>
<organism evidence="4 5">
    <name type="scientific">Curvularia kusanoi</name>
    <name type="common">Cochliobolus kusanoi</name>
    <dbReference type="NCBI Taxonomy" id="90978"/>
    <lineage>
        <taxon>Eukaryota</taxon>
        <taxon>Fungi</taxon>
        <taxon>Dikarya</taxon>
        <taxon>Ascomycota</taxon>
        <taxon>Pezizomycotina</taxon>
        <taxon>Dothideomycetes</taxon>
        <taxon>Pleosporomycetidae</taxon>
        <taxon>Pleosporales</taxon>
        <taxon>Pleosporineae</taxon>
        <taxon>Pleosporaceae</taxon>
        <taxon>Curvularia</taxon>
    </lineage>
</organism>
<sequence>MDNIYLHTGYSRPMRPNVYDRETRPSIRVSDPDSSSRRPHLHKHKSSHRHHRNRHHDDEHRRHNSARHHARDVVHSALQPPTSFGDLLKQARGSKDSSRSHSGSRSRGASPARGDSSEQQRAGDNIGLTIPPPRPLRPEEVEREAKRVEARDKDLRTALQSLSEQSLKTSRRLDDTYYSILEKVSTLRQTIGTLQELSGLTKELHSNFETDAQDLLDDVQGQFENSDNFHTQQKQVAALEERITAGKEKADALTARLAEAKERVDRRARSEAQWEASTNRWWQWFGGIVASITSLIVVLVVLHHTRPTHVEMDPKPTLAAAVRADIEQAPIPTFAKEDILELATTTPTVRLQAPTSKSSASLDDQLLRRFDEL</sequence>
<dbReference type="OrthoDB" id="5419542at2759"/>
<keyword evidence="1" id="KW-0175">Coiled coil</keyword>
<dbReference type="EMBL" id="SWKU01000012">
    <property type="protein sequence ID" value="KAF3001887.1"/>
    <property type="molecule type" value="Genomic_DNA"/>
</dbReference>
<evidence type="ECO:0000256" key="1">
    <source>
        <dbReference type="SAM" id="Coils"/>
    </source>
</evidence>
<dbReference type="Proteomes" id="UP000801428">
    <property type="component" value="Unassembled WGS sequence"/>
</dbReference>
<keyword evidence="3" id="KW-1133">Transmembrane helix</keyword>
<feature type="compositionally biased region" description="Basic residues" evidence="2">
    <location>
        <begin position="37"/>
        <end position="54"/>
    </location>
</feature>